<keyword evidence="3" id="KW-0748">Sporozoite</keyword>
<proteinExistence type="inferred from homology"/>
<feature type="compositionally biased region" description="Polar residues" evidence="7">
    <location>
        <begin position="168"/>
        <end position="217"/>
    </location>
</feature>
<dbReference type="PANTHER" id="PTHR44826:SF3">
    <property type="entry name" value="SPORE COAT PROTEIN SP85"/>
    <property type="match status" value="1"/>
</dbReference>
<dbReference type="PANTHER" id="PTHR44826">
    <property type="entry name" value="SPORE COAT PROTEIN SP85"/>
    <property type="match status" value="1"/>
</dbReference>
<accession>A0ABD3M442</accession>
<comment type="similarity">
    <text evidence="1">Belongs to the plasmodium circumsporozoite protein family.</text>
</comment>
<comment type="function">
    <text evidence="6">Essential sporozoite protein. In the mosquito vector, required for sporozoite development in the oocyst, migration through the vector hemolymph and entry into the vector salivary glands. In the vertebrate host, required for sporozoite migration through the host dermis and infection of host hepatocytes. Binds to highly sulfated heparan sulfate proteoglycans (HSPGs) on the surface of host hepatocytes.</text>
</comment>
<evidence type="ECO:0000256" key="4">
    <source>
        <dbReference type="ARBA" id="ARBA00022737"/>
    </source>
</evidence>
<keyword evidence="8" id="KW-0812">Transmembrane</keyword>
<dbReference type="InterPro" id="IPR051860">
    <property type="entry name" value="Plasmodium_CSP_Invasion"/>
</dbReference>
<protein>
    <recommendedName>
        <fullName evidence="2">Circumsporozoite protein</fullName>
    </recommendedName>
</protein>
<reference evidence="9 10" key="1">
    <citation type="submission" date="2024-10" db="EMBL/GenBank/DDBJ databases">
        <title>Updated reference genomes for cyclostephanoid diatoms.</title>
        <authorList>
            <person name="Roberts W.R."/>
            <person name="Alverson A.J."/>
        </authorList>
    </citation>
    <scope>NUCLEOTIDE SEQUENCE [LARGE SCALE GENOMIC DNA]</scope>
    <source>
        <strain evidence="9 10">AJA232-27</strain>
    </source>
</reference>
<feature type="transmembrane region" description="Helical" evidence="8">
    <location>
        <begin position="25"/>
        <end position="49"/>
    </location>
</feature>
<keyword evidence="10" id="KW-1185">Reference proteome</keyword>
<feature type="compositionally biased region" description="Low complexity" evidence="7">
    <location>
        <begin position="121"/>
        <end position="133"/>
    </location>
</feature>
<evidence type="ECO:0000256" key="6">
    <source>
        <dbReference type="ARBA" id="ARBA00045806"/>
    </source>
</evidence>
<feature type="region of interest" description="Disordered" evidence="7">
    <location>
        <begin position="74"/>
        <end position="217"/>
    </location>
</feature>
<organism evidence="9 10">
    <name type="scientific">Discostella pseudostelligera</name>
    <dbReference type="NCBI Taxonomy" id="259834"/>
    <lineage>
        <taxon>Eukaryota</taxon>
        <taxon>Sar</taxon>
        <taxon>Stramenopiles</taxon>
        <taxon>Ochrophyta</taxon>
        <taxon>Bacillariophyta</taxon>
        <taxon>Coscinodiscophyceae</taxon>
        <taxon>Thalassiosirophycidae</taxon>
        <taxon>Stephanodiscales</taxon>
        <taxon>Stephanodiscaceae</taxon>
        <taxon>Discostella</taxon>
    </lineage>
</organism>
<evidence type="ECO:0000256" key="1">
    <source>
        <dbReference type="ARBA" id="ARBA00006241"/>
    </source>
</evidence>
<evidence type="ECO:0000256" key="5">
    <source>
        <dbReference type="ARBA" id="ARBA00033726"/>
    </source>
</evidence>
<comment type="caution">
    <text evidence="9">The sequence shown here is derived from an EMBL/GenBank/DDBJ whole genome shotgun (WGS) entry which is preliminary data.</text>
</comment>
<dbReference type="EMBL" id="JALLBG020000231">
    <property type="protein sequence ID" value="KAL3758427.1"/>
    <property type="molecule type" value="Genomic_DNA"/>
</dbReference>
<feature type="compositionally biased region" description="Polar residues" evidence="7">
    <location>
        <begin position="134"/>
        <end position="152"/>
    </location>
</feature>
<name>A0ABD3M442_9STRA</name>
<feature type="compositionally biased region" description="Low complexity" evidence="7">
    <location>
        <begin position="76"/>
        <end position="113"/>
    </location>
</feature>
<evidence type="ECO:0000313" key="10">
    <source>
        <dbReference type="Proteomes" id="UP001530293"/>
    </source>
</evidence>
<evidence type="ECO:0000313" key="9">
    <source>
        <dbReference type="EMBL" id="KAL3758427.1"/>
    </source>
</evidence>
<evidence type="ECO:0000256" key="2">
    <source>
        <dbReference type="ARBA" id="ARBA00021911"/>
    </source>
</evidence>
<keyword evidence="8" id="KW-1133">Transmembrane helix</keyword>
<keyword evidence="8" id="KW-0472">Membrane</keyword>
<gene>
    <name evidence="9" type="ORF">ACHAWU_006087</name>
</gene>
<dbReference type="AlphaFoldDB" id="A0ABD3M442"/>
<comment type="function">
    <text evidence="5">In the vertebrate host, binds to highly sulfated heparan sulfate proteoglycans (HSPGs) on the surface of host hepatocytes and is required for sporozoite invasion of the host hepatocytes.</text>
</comment>
<keyword evidence="4" id="KW-0677">Repeat</keyword>
<evidence type="ECO:0000256" key="8">
    <source>
        <dbReference type="SAM" id="Phobius"/>
    </source>
</evidence>
<dbReference type="Proteomes" id="UP001530293">
    <property type="component" value="Unassembled WGS sequence"/>
</dbReference>
<evidence type="ECO:0000256" key="3">
    <source>
        <dbReference type="ARBA" id="ARBA00022522"/>
    </source>
</evidence>
<evidence type="ECO:0000256" key="7">
    <source>
        <dbReference type="SAM" id="MobiDB-lite"/>
    </source>
</evidence>
<sequence length="426" mass="46527">MTNNTTITNESTENNVRFRPKTKTVMVAVGGSIVVAASALTALGVLGIFSGVDQTNANDTETIDLTHSIRTIATMPPTTSPVHQSSSPSVWQSSSPSESSSPSFAPSDSLAPSQSPSISMTPTDSPSFSPTTTGQPSLMPSTAPSSYPTPVASSNPSMQPSISPSISLVPSENPTTTPSSIPSVMPSGQPSMIPTTSFEPTNYSTGQPSMNPTVSASPSTKLSFDELTGQVTIPGTFHLRIYWKEGYLWQESPIETFWCMACATCNANFFEKHCVIEDVCQENMMVATVECDPEKWNRDARKGLNPALPASFTLLKNEPIMGLFGPISTGDRIQVYNTNLCLTRTEERDIYLLPCDSSVKEQLFFGFQPDGVEMELHPFTEKFLRGVPFEPERCLTQHHHPREGERIYSEFCRRARAAEHSKWVTY</sequence>
<feature type="compositionally biased region" description="Low complexity" evidence="7">
    <location>
        <begin position="153"/>
        <end position="167"/>
    </location>
</feature>